<dbReference type="InterPro" id="IPR004181">
    <property type="entry name" value="Znf_MIZ"/>
</dbReference>
<evidence type="ECO:0000256" key="4">
    <source>
        <dbReference type="PROSITE-ProRule" id="PRU00452"/>
    </source>
</evidence>
<evidence type="ECO:0000313" key="7">
    <source>
        <dbReference type="EMBL" id="CAD8148173.1"/>
    </source>
</evidence>
<organism evidence="7 8">
    <name type="scientific">Paramecium octaurelia</name>
    <dbReference type="NCBI Taxonomy" id="43137"/>
    <lineage>
        <taxon>Eukaryota</taxon>
        <taxon>Sar</taxon>
        <taxon>Alveolata</taxon>
        <taxon>Ciliophora</taxon>
        <taxon>Intramacronucleata</taxon>
        <taxon>Oligohymenophorea</taxon>
        <taxon>Peniculida</taxon>
        <taxon>Parameciidae</taxon>
        <taxon>Paramecium</taxon>
    </lineage>
</organism>
<evidence type="ECO:0000256" key="5">
    <source>
        <dbReference type="SAM" id="MobiDB-lite"/>
    </source>
</evidence>
<dbReference type="OMA" id="DTSTNCN"/>
<comment type="caution">
    <text evidence="7">The sequence shown here is derived from an EMBL/GenBank/DDBJ whole genome shotgun (WGS) entry which is preliminary data.</text>
</comment>
<dbReference type="Pfam" id="PF02891">
    <property type="entry name" value="zf-MIZ"/>
    <property type="match status" value="1"/>
</dbReference>
<reference evidence="7" key="1">
    <citation type="submission" date="2021-01" db="EMBL/GenBank/DDBJ databases">
        <authorList>
            <consortium name="Genoscope - CEA"/>
            <person name="William W."/>
        </authorList>
    </citation>
    <scope>NUCLEOTIDE SEQUENCE</scope>
</reference>
<keyword evidence="8" id="KW-1185">Reference proteome</keyword>
<dbReference type="PROSITE" id="PS51044">
    <property type="entry name" value="ZF_SP_RING"/>
    <property type="match status" value="1"/>
</dbReference>
<proteinExistence type="predicted"/>
<dbReference type="GO" id="GO:0061665">
    <property type="term" value="F:SUMO ligase activity"/>
    <property type="evidence" value="ECO:0007669"/>
    <property type="project" value="TreeGrafter"/>
</dbReference>
<dbReference type="OrthoDB" id="307617at2759"/>
<dbReference type="GO" id="GO:0016925">
    <property type="term" value="P:protein sumoylation"/>
    <property type="evidence" value="ECO:0007669"/>
    <property type="project" value="TreeGrafter"/>
</dbReference>
<sequence>MGIIIISNNEAIRIPIQLKIMILEISKIFENYQSKQEGNFKSDKKVVIGLIIFSREERQAREFIDDVLGWLATFLGMSDEVTGKWVRGILFEQVSDVYFFTGFLDLKRSIKQYIIYYIMEHRQLLETMVVDLLNSPVNPLIQYRDFQIQHICKQIGVNEYGGQRDAIFFKHFASHFISYLNEKNELSAIIQQAQISRNQSKAQELQENKQIALPQIAQQFVSPICVKPKNNTAQIIDDEVGDSNKRKIDLETFLPKSYVPVPNFIGVNFDINNNQFNKTNDNSKHTSTKTASTKQDNKPKDLKIIPDLITKKKNEKTPQKNDSNNKTYTFLEPVEYKETQLNRSLQSKTELQNNCKKKKLSPSLDLIKKKDIKPFKPDSLSESLEIRTSEDLSLREDSIKRKENIKLQNKQEKKISKDLENFNKKEKLQKIEKKKYSESDIKQQLEKSTKQIIPMIEKKEKKKKEREIDKLRKEKRELERQQQLKEKSQILERLEKEKQNKEKLEKERLEKERLDKFEKERTERLEKERQDRIELLEKQRLEREKQDRLEKERQERLERSDKHRQKETQELEQIIEKLLCANPNDSSKVKKYQEQVIIVDSNDKVTKKLEKEQSKLEKPQCNYCQNLDAKTIEIQDGVRICTQCLLVSINPFQKIITKLAYTEYKCSGKENAKTCQTFTIDTSTNCNLEIRCVALNKQGLYDLTFPMSCTLLINGVTIKEIRPLQEKSSLKKRRDMSIYINVKDLIRQNNYSKKFLFSIIERAADQQYRKDSVGSIYCFGLFLVEPLNVIQTIEKFKSLDIQPKIKADQSKKEIQVAKTIISLYCQFTLELIQIPAKGEFCQHEQCFCLCSFLEMMIKVEHKKWICPICKKVCFHLVIDKYQLFIIERIKQLEISIDQLSLDHNGQLDKDEQINLILQDATIKTYQDIVDRGYQNINKINKNEDEDDFPIVTNAGKSLNLPIILIDD</sequence>
<dbReference type="PANTHER" id="PTHR10782:SF4">
    <property type="entry name" value="TONALLI, ISOFORM E"/>
    <property type="match status" value="1"/>
</dbReference>
<feature type="domain" description="SP-RING-type" evidence="6">
    <location>
        <begin position="810"/>
        <end position="895"/>
    </location>
</feature>
<keyword evidence="1" id="KW-0479">Metal-binding</keyword>
<feature type="region of interest" description="Disordered" evidence="5">
    <location>
        <begin position="276"/>
        <end position="331"/>
    </location>
</feature>
<dbReference type="Proteomes" id="UP000683925">
    <property type="component" value="Unassembled WGS sequence"/>
</dbReference>
<evidence type="ECO:0000256" key="1">
    <source>
        <dbReference type="ARBA" id="ARBA00022723"/>
    </source>
</evidence>
<evidence type="ECO:0000256" key="2">
    <source>
        <dbReference type="ARBA" id="ARBA00022771"/>
    </source>
</evidence>
<dbReference type="GO" id="GO:0008270">
    <property type="term" value="F:zinc ion binding"/>
    <property type="evidence" value="ECO:0007669"/>
    <property type="project" value="UniProtKB-KW"/>
</dbReference>
<evidence type="ECO:0000313" key="8">
    <source>
        <dbReference type="Proteomes" id="UP000683925"/>
    </source>
</evidence>
<dbReference type="EMBL" id="CAJJDP010000020">
    <property type="protein sequence ID" value="CAD8148173.1"/>
    <property type="molecule type" value="Genomic_DNA"/>
</dbReference>
<protein>
    <recommendedName>
        <fullName evidence="6">SP-RING-type domain-containing protein</fullName>
    </recommendedName>
</protein>
<dbReference type="AlphaFoldDB" id="A0A8S1T7G0"/>
<dbReference type="GO" id="GO:0000785">
    <property type="term" value="C:chromatin"/>
    <property type="evidence" value="ECO:0007669"/>
    <property type="project" value="TreeGrafter"/>
</dbReference>
<name>A0A8S1T7G0_PAROT</name>
<accession>A0A8S1T7G0</accession>
<evidence type="ECO:0000256" key="3">
    <source>
        <dbReference type="ARBA" id="ARBA00022833"/>
    </source>
</evidence>
<dbReference type="PANTHER" id="PTHR10782">
    <property type="entry name" value="ZINC FINGER MIZ DOMAIN-CONTAINING PROTEIN"/>
    <property type="match status" value="1"/>
</dbReference>
<dbReference type="CDD" id="cd16650">
    <property type="entry name" value="SP-RING_PIAS-like"/>
    <property type="match status" value="1"/>
</dbReference>
<feature type="compositionally biased region" description="Basic and acidic residues" evidence="5">
    <location>
        <begin position="295"/>
        <end position="319"/>
    </location>
</feature>
<gene>
    <name evidence="7" type="ORF">POCTA_138.1.T0200393</name>
</gene>
<feature type="region of interest" description="Disordered" evidence="5">
    <location>
        <begin position="547"/>
        <end position="568"/>
    </location>
</feature>
<keyword evidence="2 4" id="KW-0863">Zinc-finger</keyword>
<keyword evidence="3" id="KW-0862">Zinc</keyword>
<evidence type="ECO:0000259" key="6">
    <source>
        <dbReference type="PROSITE" id="PS51044"/>
    </source>
</evidence>